<dbReference type="InterPro" id="IPR044926">
    <property type="entry name" value="RGS_subdomain_2"/>
</dbReference>
<dbReference type="Gene3D" id="1.10.167.10">
    <property type="entry name" value="Regulator of G-protein Signalling 4, domain 2"/>
    <property type="match status" value="1"/>
</dbReference>
<dbReference type="EMBL" id="JAGPYM010000056">
    <property type="protein sequence ID" value="KAH6871339.1"/>
    <property type="molecule type" value="Genomic_DNA"/>
</dbReference>
<evidence type="ECO:0000313" key="2">
    <source>
        <dbReference type="EMBL" id="KAH6871339.1"/>
    </source>
</evidence>
<dbReference type="OrthoDB" id="10266999at2759"/>
<dbReference type="AlphaFoldDB" id="A0A9P8VRD2"/>
<dbReference type="InterPro" id="IPR036305">
    <property type="entry name" value="RGS_sf"/>
</dbReference>
<dbReference type="SUPFAM" id="SSF48097">
    <property type="entry name" value="Regulator of G-protein signaling, RGS"/>
    <property type="match status" value="1"/>
</dbReference>
<evidence type="ECO:0000313" key="3">
    <source>
        <dbReference type="Proteomes" id="UP000777438"/>
    </source>
</evidence>
<evidence type="ECO:0000259" key="1">
    <source>
        <dbReference type="SMART" id="SM00315"/>
    </source>
</evidence>
<dbReference type="SMART" id="SM00315">
    <property type="entry name" value="RGS"/>
    <property type="match status" value="1"/>
</dbReference>
<comment type="caution">
    <text evidence="2">The sequence shown here is derived from an EMBL/GenBank/DDBJ whole genome shotgun (WGS) entry which is preliminary data.</text>
</comment>
<gene>
    <name evidence="2" type="ORF">B0T10DRAFT_500665</name>
</gene>
<reference evidence="2 3" key="1">
    <citation type="journal article" date="2021" name="Nat. Commun.">
        <title>Genetic determinants of endophytism in the Arabidopsis root mycobiome.</title>
        <authorList>
            <person name="Mesny F."/>
            <person name="Miyauchi S."/>
            <person name="Thiergart T."/>
            <person name="Pickel B."/>
            <person name="Atanasova L."/>
            <person name="Karlsson M."/>
            <person name="Huettel B."/>
            <person name="Barry K.W."/>
            <person name="Haridas S."/>
            <person name="Chen C."/>
            <person name="Bauer D."/>
            <person name="Andreopoulos W."/>
            <person name="Pangilinan J."/>
            <person name="LaButti K."/>
            <person name="Riley R."/>
            <person name="Lipzen A."/>
            <person name="Clum A."/>
            <person name="Drula E."/>
            <person name="Henrissat B."/>
            <person name="Kohler A."/>
            <person name="Grigoriev I.V."/>
            <person name="Martin F.M."/>
            <person name="Hacquard S."/>
        </authorList>
    </citation>
    <scope>NUCLEOTIDE SEQUENCE [LARGE SCALE GENOMIC DNA]</scope>
    <source>
        <strain evidence="2 3">MPI-CAGE-CH-0241</strain>
    </source>
</reference>
<proteinExistence type="predicted"/>
<name>A0A9P8VRD2_9HYPO</name>
<keyword evidence="3" id="KW-1185">Reference proteome</keyword>
<protein>
    <submittedName>
        <fullName evidence="2">Regulator of G-protein signaling</fullName>
    </submittedName>
</protein>
<sequence>MDTTGPRHPTLSEILLDVSSPPWTLRGFMAHLSQHRCMETLEFTLDAENHASFYNQLVAKSPMSRDRTDRVNSSWQKLIRIYIAPCGPRQVNISGRERDHLLNLPSGPHPPHPSELDESRRIIYDLMNDSLLVPFLESVSPILHESPLVEQIRSPNVRPQLSAGWDAARSVRSRHTMESEGWADDGNRNSLLSESAMHISPGGFYHAAVVYKKCWKRVGRHATLHP</sequence>
<accession>A0A9P8VRD2</accession>
<feature type="domain" description="RGS" evidence="1">
    <location>
        <begin position="14"/>
        <end position="145"/>
    </location>
</feature>
<dbReference type="Proteomes" id="UP000777438">
    <property type="component" value="Unassembled WGS sequence"/>
</dbReference>
<organism evidence="2 3">
    <name type="scientific">Thelonectria olida</name>
    <dbReference type="NCBI Taxonomy" id="1576542"/>
    <lineage>
        <taxon>Eukaryota</taxon>
        <taxon>Fungi</taxon>
        <taxon>Dikarya</taxon>
        <taxon>Ascomycota</taxon>
        <taxon>Pezizomycotina</taxon>
        <taxon>Sordariomycetes</taxon>
        <taxon>Hypocreomycetidae</taxon>
        <taxon>Hypocreales</taxon>
        <taxon>Nectriaceae</taxon>
        <taxon>Thelonectria</taxon>
    </lineage>
</organism>
<dbReference type="InterPro" id="IPR016137">
    <property type="entry name" value="RGS"/>
</dbReference>